<dbReference type="EMBL" id="VIVQ01000001">
    <property type="protein sequence ID" value="TWE13257.1"/>
    <property type="molecule type" value="Genomic_DNA"/>
</dbReference>
<accession>A0A561ECE7</accession>
<evidence type="ECO:0000313" key="2">
    <source>
        <dbReference type="Proteomes" id="UP000318297"/>
    </source>
</evidence>
<proteinExistence type="predicted"/>
<dbReference type="AlphaFoldDB" id="A0A561ECE7"/>
<protein>
    <recommendedName>
        <fullName evidence="3">ANTAR domain-containing protein</fullName>
    </recommendedName>
</protein>
<gene>
    <name evidence="1" type="ORF">BKA23_2086</name>
</gene>
<evidence type="ECO:0000313" key="1">
    <source>
        <dbReference type="EMBL" id="TWE13257.1"/>
    </source>
</evidence>
<dbReference type="Proteomes" id="UP000318297">
    <property type="component" value="Unassembled WGS sequence"/>
</dbReference>
<sequence>MNPAMADAELIADLLRHDQNGPAIRAVVDRMRARERDRHITVLGKALLAFADAAEDVIDSDSRARWETLRRMASVVRVAAIVSPDY</sequence>
<organism evidence="1 2">
    <name type="scientific">Rudaeicoccus suwonensis</name>
    <dbReference type="NCBI Taxonomy" id="657409"/>
    <lineage>
        <taxon>Bacteria</taxon>
        <taxon>Bacillati</taxon>
        <taxon>Actinomycetota</taxon>
        <taxon>Actinomycetes</taxon>
        <taxon>Micrococcales</taxon>
        <taxon>Dermacoccaceae</taxon>
        <taxon>Rudaeicoccus</taxon>
    </lineage>
</organism>
<dbReference type="RefSeq" id="WP_145227704.1">
    <property type="nucleotide sequence ID" value="NZ_VIVQ01000001.1"/>
</dbReference>
<name>A0A561ECE7_9MICO</name>
<keyword evidence="2" id="KW-1185">Reference proteome</keyword>
<evidence type="ECO:0008006" key="3">
    <source>
        <dbReference type="Google" id="ProtNLM"/>
    </source>
</evidence>
<comment type="caution">
    <text evidence="1">The sequence shown here is derived from an EMBL/GenBank/DDBJ whole genome shotgun (WGS) entry which is preliminary data.</text>
</comment>
<reference evidence="1 2" key="1">
    <citation type="submission" date="2019-06" db="EMBL/GenBank/DDBJ databases">
        <title>Sequencing the genomes of 1000 actinobacteria strains.</title>
        <authorList>
            <person name="Klenk H.-P."/>
        </authorList>
    </citation>
    <scope>NUCLEOTIDE SEQUENCE [LARGE SCALE GENOMIC DNA]</scope>
    <source>
        <strain evidence="1 2">DSM 19560</strain>
    </source>
</reference>